<comment type="caution">
    <text evidence="12">The sequence shown here is derived from an EMBL/GenBank/DDBJ whole genome shotgun (WGS) entry which is preliminary data.</text>
</comment>
<feature type="domain" description="Tryptophan synthase beta chain-like PALP" evidence="11">
    <location>
        <begin position="5"/>
        <end position="274"/>
    </location>
</feature>
<organism evidence="12 13">
    <name type="scientific">Mesotoga infera</name>
    <dbReference type="NCBI Taxonomy" id="1236046"/>
    <lineage>
        <taxon>Bacteria</taxon>
        <taxon>Thermotogati</taxon>
        <taxon>Thermotogota</taxon>
        <taxon>Thermotogae</taxon>
        <taxon>Kosmotogales</taxon>
        <taxon>Kosmotogaceae</taxon>
        <taxon>Mesotoga</taxon>
    </lineage>
</organism>
<dbReference type="Gene3D" id="3.40.50.1100">
    <property type="match status" value="2"/>
</dbReference>
<evidence type="ECO:0000313" key="13">
    <source>
        <dbReference type="Proteomes" id="UP000264215"/>
    </source>
</evidence>
<dbReference type="PANTHER" id="PTHR10314">
    <property type="entry name" value="CYSTATHIONINE BETA-SYNTHASE"/>
    <property type="match status" value="1"/>
</dbReference>
<evidence type="ECO:0000256" key="9">
    <source>
        <dbReference type="PIRSR" id="PIRSR605856-50"/>
    </source>
</evidence>
<evidence type="ECO:0000256" key="6">
    <source>
        <dbReference type="ARBA" id="ARBA00022898"/>
    </source>
</evidence>
<evidence type="ECO:0000256" key="2">
    <source>
        <dbReference type="ARBA" id="ARBA00007103"/>
    </source>
</evidence>
<keyword evidence="6 9" id="KW-0663">Pyridoxal phosphate</keyword>
<dbReference type="GO" id="GO:0006535">
    <property type="term" value="P:cysteine biosynthetic process from serine"/>
    <property type="evidence" value="ECO:0007669"/>
    <property type="project" value="InterPro"/>
</dbReference>
<feature type="binding site" evidence="9">
    <location>
        <begin position="172"/>
        <end position="176"/>
    </location>
    <ligand>
        <name>pyridoxal 5'-phosphate</name>
        <dbReference type="ChEBI" id="CHEBI:597326"/>
    </ligand>
</feature>
<dbReference type="SUPFAM" id="SSF53686">
    <property type="entry name" value="Tryptophan synthase beta subunit-like PLP-dependent enzymes"/>
    <property type="match status" value="1"/>
</dbReference>
<dbReference type="InterPro" id="IPR005856">
    <property type="entry name" value="Cys_synth"/>
</dbReference>
<dbReference type="EMBL" id="DQBS01000176">
    <property type="protein sequence ID" value="HCO70474.1"/>
    <property type="molecule type" value="Genomic_DNA"/>
</dbReference>
<evidence type="ECO:0000256" key="4">
    <source>
        <dbReference type="ARBA" id="ARBA00022605"/>
    </source>
</evidence>
<dbReference type="NCBIfam" id="TIGR01136">
    <property type="entry name" value="cysKM"/>
    <property type="match status" value="1"/>
</dbReference>
<dbReference type="AlphaFoldDB" id="A0A3D3TMU1"/>
<keyword evidence="7" id="KW-0198">Cysteine biosynthesis</keyword>
<keyword evidence="4" id="KW-0028">Amino-acid biosynthesis</keyword>
<comment type="similarity">
    <text evidence="2">Belongs to the cysteine synthase/cystathionine beta-synthase family.</text>
</comment>
<dbReference type="FunFam" id="3.40.50.1100:FF:000006">
    <property type="entry name" value="Cysteine synthase"/>
    <property type="match status" value="1"/>
</dbReference>
<evidence type="ECO:0000256" key="1">
    <source>
        <dbReference type="ARBA" id="ARBA00001933"/>
    </source>
</evidence>
<dbReference type="CDD" id="cd01561">
    <property type="entry name" value="CBS_like"/>
    <property type="match status" value="1"/>
</dbReference>
<evidence type="ECO:0000256" key="5">
    <source>
        <dbReference type="ARBA" id="ARBA00022679"/>
    </source>
</evidence>
<dbReference type="Pfam" id="PF00291">
    <property type="entry name" value="PALP"/>
    <property type="match status" value="1"/>
</dbReference>
<feature type="binding site" evidence="9">
    <location>
        <position position="68"/>
    </location>
    <ligand>
        <name>pyridoxal 5'-phosphate</name>
        <dbReference type="ChEBI" id="CHEBI:597326"/>
    </ligand>
</feature>
<reference evidence="12 13" key="1">
    <citation type="journal article" date="2018" name="Nat. Biotechnol.">
        <title>A standardized bacterial taxonomy based on genome phylogeny substantially revises the tree of life.</title>
        <authorList>
            <person name="Parks D.H."/>
            <person name="Chuvochina M."/>
            <person name="Waite D.W."/>
            <person name="Rinke C."/>
            <person name="Skarshewski A."/>
            <person name="Chaumeil P.A."/>
            <person name="Hugenholtz P."/>
        </authorList>
    </citation>
    <scope>NUCLEOTIDE SEQUENCE [LARGE SCALE GENOMIC DNA]</scope>
    <source>
        <strain evidence="12">UBA9905</strain>
    </source>
</reference>
<evidence type="ECO:0000256" key="10">
    <source>
        <dbReference type="PIRSR" id="PIRSR605856-51"/>
    </source>
</evidence>
<evidence type="ECO:0000256" key="3">
    <source>
        <dbReference type="ARBA" id="ARBA00012681"/>
    </source>
</evidence>
<feature type="binding site" evidence="9">
    <location>
        <position position="260"/>
    </location>
    <ligand>
        <name>pyridoxal 5'-phosphate</name>
        <dbReference type="ChEBI" id="CHEBI:597326"/>
    </ligand>
</feature>
<evidence type="ECO:0000259" key="11">
    <source>
        <dbReference type="Pfam" id="PF00291"/>
    </source>
</evidence>
<gene>
    <name evidence="12" type="primary">cysK</name>
    <name evidence="12" type="ORF">DIT26_07875</name>
</gene>
<comment type="cofactor">
    <cofactor evidence="1 9">
        <name>pyridoxal 5'-phosphate</name>
        <dbReference type="ChEBI" id="CHEBI:597326"/>
    </cofactor>
</comment>
<protein>
    <recommendedName>
        <fullName evidence="3">cysteine synthase</fullName>
        <ecNumber evidence="3">2.5.1.47</ecNumber>
    </recommendedName>
</protein>
<dbReference type="Proteomes" id="UP000264215">
    <property type="component" value="Unassembled WGS sequence"/>
</dbReference>
<keyword evidence="5" id="KW-0808">Transferase</keyword>
<dbReference type="NCBIfam" id="TIGR01139">
    <property type="entry name" value="cysK"/>
    <property type="match status" value="1"/>
</dbReference>
<name>A0A3D3TMU1_9BACT</name>
<accession>A0A3D3TMU1</accession>
<dbReference type="InterPro" id="IPR050214">
    <property type="entry name" value="Cys_Synth/Cystath_Beta-Synth"/>
</dbReference>
<proteinExistence type="inferred from homology"/>
<dbReference type="InterPro" id="IPR036052">
    <property type="entry name" value="TrpB-like_PALP_sf"/>
</dbReference>
<evidence type="ECO:0000256" key="8">
    <source>
        <dbReference type="ARBA" id="ARBA00047931"/>
    </source>
</evidence>
<evidence type="ECO:0000313" key="12">
    <source>
        <dbReference type="EMBL" id="HCO70474.1"/>
    </source>
</evidence>
<dbReference type="InterPro" id="IPR005859">
    <property type="entry name" value="CysK"/>
</dbReference>
<dbReference type="GO" id="GO:0004124">
    <property type="term" value="F:cysteine synthase activity"/>
    <property type="evidence" value="ECO:0007669"/>
    <property type="project" value="UniProtKB-EC"/>
</dbReference>
<sequence length="296" mass="32019">MVFHDLIGNTPMMELSSLRSSATILLKIEKNNPGGSIKDRTVLGMMLDAERKGLLRRGMTIVEPTSGNTGIAISMLAASRGYRSVIFMPESASIERVKLMEAFGAKVIRTLSDKGISGSYDEAKSFLNSNPGSMMLDQFNNEANPLFHFSTTGPEMFRQVNRELDAFVCGMGTGGTVTGIGRFLKKEVQSIHIAGIEPAGSPFISEGRSGSHRIQGIGPGFRPKVLDLSVLDEVITVEDEEALSMMRWLHRKEGLMVGISSGANVAGALKLAEKGMKRIATVAPDGYERYLSVDIS</sequence>
<dbReference type="EC" id="2.5.1.47" evidence="3"/>
<feature type="modified residue" description="N6-(pyridoxal phosphate)lysine" evidence="10">
    <location>
        <position position="38"/>
    </location>
</feature>
<dbReference type="InterPro" id="IPR001926">
    <property type="entry name" value="TrpB-like_PALP"/>
</dbReference>
<comment type="catalytic activity">
    <reaction evidence="8">
        <text>O-acetyl-L-serine + hydrogen sulfide = L-cysteine + acetate</text>
        <dbReference type="Rhea" id="RHEA:14829"/>
        <dbReference type="ChEBI" id="CHEBI:29919"/>
        <dbReference type="ChEBI" id="CHEBI:30089"/>
        <dbReference type="ChEBI" id="CHEBI:35235"/>
        <dbReference type="ChEBI" id="CHEBI:58340"/>
        <dbReference type="EC" id="2.5.1.47"/>
    </reaction>
</comment>
<evidence type="ECO:0000256" key="7">
    <source>
        <dbReference type="ARBA" id="ARBA00023192"/>
    </source>
</evidence>